<evidence type="ECO:0000256" key="1">
    <source>
        <dbReference type="SAM" id="MobiDB-lite"/>
    </source>
</evidence>
<gene>
    <name evidence="2" type="ORF">EdH4_00143</name>
</gene>
<reference evidence="2 3" key="1">
    <citation type="submission" date="2018-12" db="EMBL/GenBank/DDBJ databases">
        <title>Still something new to discover - new insights into E. coli phage diversity and taxonomy.</title>
        <authorList>
            <person name="Korf I.H.E."/>
            <person name="Adriaennsens E."/>
            <person name="Dreiseikelmann B."/>
            <person name="Kropinski A."/>
            <person name="Nimtz M."/>
            <person name="Meier-Kolthoff J.P."/>
            <person name="Rohde M."/>
            <person name="van Raaij M."/>
            <person name="Wittmann J."/>
        </authorList>
    </citation>
    <scope>NUCLEOTIDE SEQUENCE [LARGE SCALE GENOMIC DNA]</scope>
</reference>
<organism evidence="2 3">
    <name type="scientific">Escherichia phage EdH4</name>
    <dbReference type="NCBI Taxonomy" id="2502307"/>
    <lineage>
        <taxon>Viruses</taxon>
        <taxon>Duplodnaviria</taxon>
        <taxon>Heunggongvirae</taxon>
        <taxon>Uroviricota</taxon>
        <taxon>Caudoviricetes</taxon>
        <taxon>Vequintavirinae</taxon>
        <taxon>Vequintavirus</taxon>
        <taxon>Vequintavirus murica</taxon>
    </lineage>
</organism>
<dbReference type="EMBL" id="MK327930">
    <property type="protein sequence ID" value="QBO61418.1"/>
    <property type="molecule type" value="Genomic_DNA"/>
</dbReference>
<dbReference type="Proteomes" id="UP000294920">
    <property type="component" value="Segment"/>
</dbReference>
<feature type="region of interest" description="Disordered" evidence="1">
    <location>
        <begin position="1"/>
        <end position="20"/>
    </location>
</feature>
<proteinExistence type="predicted"/>
<accession>A0A482G7P1</accession>
<sequence>MWERSDSAGQRPSTDVDHRRKLASAVRSRLRVSRASLDEVYVWKLTRRPLNRSTAI</sequence>
<protein>
    <submittedName>
        <fullName evidence="2">Uncharacterized protein</fullName>
    </submittedName>
</protein>
<evidence type="ECO:0000313" key="3">
    <source>
        <dbReference type="Proteomes" id="UP000294920"/>
    </source>
</evidence>
<evidence type="ECO:0000313" key="2">
    <source>
        <dbReference type="EMBL" id="QBO61418.1"/>
    </source>
</evidence>
<name>A0A482G7P1_9CAUD</name>